<dbReference type="InterPro" id="IPR000531">
    <property type="entry name" value="Beta-barrel_TonB"/>
</dbReference>
<keyword evidence="3 11" id="KW-1134">Transmembrane beta strand</keyword>
<evidence type="ECO:0000256" key="9">
    <source>
        <dbReference type="ARBA" id="ARBA00023136"/>
    </source>
</evidence>
<evidence type="ECO:0000256" key="11">
    <source>
        <dbReference type="PROSITE-ProRule" id="PRU01360"/>
    </source>
</evidence>
<feature type="domain" description="TonB-dependent receptor-like beta-barrel" evidence="15">
    <location>
        <begin position="315"/>
        <end position="821"/>
    </location>
</feature>
<dbReference type="InterPro" id="IPR012910">
    <property type="entry name" value="Plug_dom"/>
</dbReference>
<feature type="domain" description="TonB-dependent receptor plug" evidence="16">
    <location>
        <begin position="60"/>
        <end position="166"/>
    </location>
</feature>
<dbReference type="Pfam" id="PF00593">
    <property type="entry name" value="TonB_dep_Rec_b-barrel"/>
    <property type="match status" value="1"/>
</dbReference>
<dbReference type="InterPro" id="IPR037066">
    <property type="entry name" value="Plug_dom_sf"/>
</dbReference>
<feature type="compositionally biased region" description="Polar residues" evidence="13">
    <location>
        <begin position="28"/>
        <end position="43"/>
    </location>
</feature>
<dbReference type="Gene3D" id="2.170.130.10">
    <property type="entry name" value="TonB-dependent receptor, plug domain"/>
    <property type="match status" value="1"/>
</dbReference>
<evidence type="ECO:0000256" key="1">
    <source>
        <dbReference type="ARBA" id="ARBA00004571"/>
    </source>
</evidence>
<keyword evidence="14" id="KW-0732">Signal</keyword>
<dbReference type="GO" id="GO:0006826">
    <property type="term" value="P:iron ion transport"/>
    <property type="evidence" value="ECO:0007669"/>
    <property type="project" value="UniProtKB-KW"/>
</dbReference>
<comment type="subcellular location">
    <subcellularLocation>
        <location evidence="1 11">Cell outer membrane</location>
        <topology evidence="1 11">Multi-pass membrane protein</topology>
    </subcellularLocation>
</comment>
<evidence type="ECO:0000313" key="18">
    <source>
        <dbReference type="Proteomes" id="UP000552700"/>
    </source>
</evidence>
<dbReference type="Pfam" id="PF07715">
    <property type="entry name" value="Plug"/>
    <property type="match status" value="1"/>
</dbReference>
<dbReference type="SUPFAM" id="SSF56935">
    <property type="entry name" value="Porins"/>
    <property type="match status" value="1"/>
</dbReference>
<evidence type="ECO:0000256" key="2">
    <source>
        <dbReference type="ARBA" id="ARBA00022448"/>
    </source>
</evidence>
<evidence type="ECO:0000313" key="17">
    <source>
        <dbReference type="EMBL" id="MBB6124876.1"/>
    </source>
</evidence>
<keyword evidence="2 11" id="KW-0813">Transport</keyword>
<comment type="caution">
    <text evidence="17">The sequence shown here is derived from an EMBL/GenBank/DDBJ whole genome shotgun (WGS) entry which is preliminary data.</text>
</comment>
<organism evidence="17 18">
    <name type="scientific">Sphingobium subterraneum</name>
    <dbReference type="NCBI Taxonomy" id="627688"/>
    <lineage>
        <taxon>Bacteria</taxon>
        <taxon>Pseudomonadati</taxon>
        <taxon>Pseudomonadota</taxon>
        <taxon>Alphaproteobacteria</taxon>
        <taxon>Sphingomonadales</taxon>
        <taxon>Sphingomonadaceae</taxon>
        <taxon>Sphingobium</taxon>
    </lineage>
</organism>
<keyword evidence="5 11" id="KW-0812">Transmembrane</keyword>
<feature type="chain" id="PRO_5032953975" evidence="14">
    <location>
        <begin position="26"/>
        <end position="857"/>
    </location>
</feature>
<evidence type="ECO:0000256" key="12">
    <source>
        <dbReference type="RuleBase" id="RU003357"/>
    </source>
</evidence>
<dbReference type="Proteomes" id="UP000552700">
    <property type="component" value="Unassembled WGS sequence"/>
</dbReference>
<keyword evidence="4" id="KW-0410">Iron transport</keyword>
<feature type="region of interest" description="Disordered" evidence="13">
    <location>
        <begin position="28"/>
        <end position="47"/>
    </location>
</feature>
<keyword evidence="6" id="KW-0408">Iron</keyword>
<evidence type="ECO:0000259" key="15">
    <source>
        <dbReference type="Pfam" id="PF00593"/>
    </source>
</evidence>
<proteinExistence type="inferred from homology"/>
<protein>
    <submittedName>
        <fullName evidence="17">Iron complex outermembrane receptor protein</fullName>
    </submittedName>
</protein>
<gene>
    <name evidence="17" type="ORF">FHS92_002629</name>
</gene>
<dbReference type="Gene3D" id="2.40.170.20">
    <property type="entry name" value="TonB-dependent receptor, beta-barrel domain"/>
    <property type="match status" value="1"/>
</dbReference>
<dbReference type="AlphaFoldDB" id="A0A841J5S8"/>
<evidence type="ECO:0000256" key="7">
    <source>
        <dbReference type="ARBA" id="ARBA00023065"/>
    </source>
</evidence>
<dbReference type="InterPro" id="IPR039426">
    <property type="entry name" value="TonB-dep_rcpt-like"/>
</dbReference>
<evidence type="ECO:0000256" key="8">
    <source>
        <dbReference type="ARBA" id="ARBA00023077"/>
    </source>
</evidence>
<reference evidence="17 18" key="1">
    <citation type="submission" date="2020-08" db="EMBL/GenBank/DDBJ databases">
        <title>Genomic Encyclopedia of Type Strains, Phase IV (KMG-IV): sequencing the most valuable type-strain genomes for metagenomic binning, comparative biology and taxonomic classification.</title>
        <authorList>
            <person name="Goeker M."/>
        </authorList>
    </citation>
    <scope>NUCLEOTIDE SEQUENCE [LARGE SCALE GENOMIC DNA]</scope>
    <source>
        <strain evidence="17 18">DSM 102255</strain>
    </source>
</reference>
<sequence length="857" mass="92687">MNIHKNMLLMTATSCLALLSFEANAQTSAPTAPQNADSTSVSSDDGGEILVTARRENENLRDTPATVAVLTARTLEQTGAKVAVDFVKLTSGVSIATGTTEPGDTSIQIRGLNGARDAENNVALVIDGVLKTNASALNQPQGALSQVEILKGPQGAIYGRNASAGAIVITTRKPTDKLEIEGKAHAATDNTYGGSLLIAGPITENVGFVLSGDYDQSDGYFRNEFLGTALARSVYPTYKDVNQRASIDNYKMGNVYGRLVLRPSDATEIDIKAHAGYNKGGAITFNAVFQLPTLATAFNDQVFNIKASDHKFIFTNNTAAHSWQKTWDASFRLSQDLDFAKLIATIGYSHIQNDFYAGGTSGAFGFFANEPTCQSSRAATAPPGVINQEPFNTYYGAFGFAQPYSPSTCDGIQYQKRTQNDVVSELRLVGDAGALSWQLGGSYIFIDRRTCISLQIDPGTGGVRSCYVTDPVHHTESLQDDNYRTNVYAAFGSLEYEVNSQLKLGAALRYDIEARKTSNNVPVAARTLYQGNPRTGFPVGTPATPANYFLNPGLDPAYNPSGVLAPRSKTFKQWEPKLTASYKLSPTATIFGDWGIGFKAGGFNSGGSKAIVDGFFNPAPPTGISAGVTVNDDYKKETTSAFELGIKGRAMNMIDYELVGYYTNVKNMQFFEFFVGDFGQLRVISNIDKVRIWGLESSLNVRLMKGLSVFGTANYTDSKIKKNSSRPYTVGNKSPATPDFTLNFGTQVSMPLNDALTFNFRADARMVGPTPFHTVQDNTVPTIFALPANYKNSTRATYTTVNVRAGIETDHWSLSAYATNLFNQRSIEEAVVAPEFGGDFVAPSPLRRYGVEASFKF</sequence>
<keyword evidence="18" id="KW-1185">Reference proteome</keyword>
<dbReference type="PANTHER" id="PTHR32552:SF81">
    <property type="entry name" value="TONB-DEPENDENT OUTER MEMBRANE RECEPTOR"/>
    <property type="match status" value="1"/>
</dbReference>
<dbReference type="EMBL" id="JACIJP010000004">
    <property type="protein sequence ID" value="MBB6124876.1"/>
    <property type="molecule type" value="Genomic_DNA"/>
</dbReference>
<evidence type="ECO:0000256" key="5">
    <source>
        <dbReference type="ARBA" id="ARBA00022692"/>
    </source>
</evidence>
<dbReference type="PANTHER" id="PTHR32552">
    <property type="entry name" value="FERRICHROME IRON RECEPTOR-RELATED"/>
    <property type="match status" value="1"/>
</dbReference>
<dbReference type="InterPro" id="IPR036942">
    <property type="entry name" value="Beta-barrel_TonB_sf"/>
</dbReference>
<evidence type="ECO:0000256" key="13">
    <source>
        <dbReference type="SAM" id="MobiDB-lite"/>
    </source>
</evidence>
<accession>A0A841J5S8</accession>
<evidence type="ECO:0000256" key="14">
    <source>
        <dbReference type="SAM" id="SignalP"/>
    </source>
</evidence>
<name>A0A841J5S8_9SPHN</name>
<evidence type="ECO:0000256" key="6">
    <source>
        <dbReference type="ARBA" id="ARBA00023004"/>
    </source>
</evidence>
<keyword evidence="9 11" id="KW-0472">Membrane</keyword>
<keyword evidence="10 11" id="KW-0998">Cell outer membrane</keyword>
<evidence type="ECO:0000256" key="10">
    <source>
        <dbReference type="ARBA" id="ARBA00023237"/>
    </source>
</evidence>
<keyword evidence="17" id="KW-0675">Receptor</keyword>
<comment type="similarity">
    <text evidence="11 12">Belongs to the TonB-dependent receptor family.</text>
</comment>
<evidence type="ECO:0000256" key="4">
    <source>
        <dbReference type="ARBA" id="ARBA00022496"/>
    </source>
</evidence>
<evidence type="ECO:0000259" key="16">
    <source>
        <dbReference type="Pfam" id="PF07715"/>
    </source>
</evidence>
<dbReference type="GO" id="GO:0009279">
    <property type="term" value="C:cell outer membrane"/>
    <property type="evidence" value="ECO:0007669"/>
    <property type="project" value="UniProtKB-SubCell"/>
</dbReference>
<feature type="signal peptide" evidence="14">
    <location>
        <begin position="1"/>
        <end position="25"/>
    </location>
</feature>
<dbReference type="RefSeq" id="WP_184081172.1">
    <property type="nucleotide sequence ID" value="NZ_JACIJP010000004.1"/>
</dbReference>
<evidence type="ECO:0000256" key="3">
    <source>
        <dbReference type="ARBA" id="ARBA00022452"/>
    </source>
</evidence>
<keyword evidence="8 12" id="KW-0798">TonB box</keyword>
<keyword evidence="7" id="KW-0406">Ion transport</keyword>
<dbReference type="PROSITE" id="PS52016">
    <property type="entry name" value="TONB_DEPENDENT_REC_3"/>
    <property type="match status" value="1"/>
</dbReference>